<dbReference type="Pfam" id="PF12846">
    <property type="entry name" value="AAA_10"/>
    <property type="match status" value="1"/>
</dbReference>
<feature type="compositionally biased region" description="Basic and acidic residues" evidence="1">
    <location>
        <begin position="315"/>
        <end position="327"/>
    </location>
</feature>
<keyword evidence="3" id="KW-1185">Reference proteome</keyword>
<accession>A0A1R1DZ45</accession>
<dbReference type="PANTHER" id="PTHR30121">
    <property type="entry name" value="UNCHARACTERIZED PROTEIN YJGR-RELATED"/>
    <property type="match status" value="1"/>
</dbReference>
<evidence type="ECO:0008006" key="4">
    <source>
        <dbReference type="Google" id="ProtNLM"/>
    </source>
</evidence>
<dbReference type="InterPro" id="IPR027417">
    <property type="entry name" value="P-loop_NTPase"/>
</dbReference>
<dbReference type="Gene3D" id="3.40.50.300">
    <property type="entry name" value="P-loop containing nucleotide triphosphate hydrolases"/>
    <property type="match status" value="2"/>
</dbReference>
<comment type="caution">
    <text evidence="2">The sequence shown here is derived from an EMBL/GenBank/DDBJ whole genome shotgun (WGS) entry which is preliminary data.</text>
</comment>
<protein>
    <recommendedName>
        <fullName evidence="4">ATP/GTP-binding protein</fullName>
    </recommendedName>
</protein>
<proteinExistence type="predicted"/>
<sequence>MEFPLSYYEGNLVFSQDDSSWAYYEIPGFNYDFLANEEKMSEFKRLESFFWQINADLHLLIVPEFQSVRDKYEQYKETLSGPVVEAAISHIEDTIQVLEQRHGKEGTEYRFYVGVKLPDTDREKSSFFKEAKRLLQDFFQFIHDKSGIEAPEIAEDVILRQRKNEQRIFTKVAGRLTGHPIDEDTAQWLIRRNWYRGIAKAPVLKPWSPEYTVHYKEYDEGAIKVRRPKYRDVLRLTEGKIDESPGRSLIVKQMVGGEEKEGHVAFLTISNVPFEMTFPGDEYLYAIQGLDFPVEISIRTETMENRKALSAVRNKQKELKDQDRHAQETNNDTSLTVIEGRLESQELEAHLQKTRMPLLLSSIVLCVSAPDEDELKRRTDILVDTFDDMGIRLEQPYGDQWLLFNEFLPGAKRYVTDYIHYMEPGTLAGGMFGATKQIGDGRGFYIGHTGILNQPVYIAPNLAAQGIRGTKTNALSACFLGSLGGGKSYNANLITYNAVLSGAKALVIDPKGERGNWAEDLTALQGHINIINLSSDPVHTGKLDPFSIFADSPKDAQTLALNILTYYTGVRMDDSERFPKLGKAVREVSEEQKFPSMTAVVNHLRKSSDMTSSKLGEHMMTFKELSFANLLFGDGDTSNSIKFETALNVLMTHDLELPTPETDPKEYTLNEMLSVGMMLPIGSFALKFIQSDRSQFKIVEVDEAWSMLNTSQGRSLSSRMIREGRSMQAGIYLITQNANDLLDEKIKNNIGMKFAFRSTDPNELQNVLKLFNLRDTEYNRSIISDLENGHCLMQDIYGRCAVIKFDALFSDLDKAFDTRPPLERRMQKEEVFV</sequence>
<dbReference type="InterPro" id="IPR016628">
    <property type="entry name" value="ATPase_SAG2001_prd"/>
</dbReference>
<dbReference type="AlphaFoldDB" id="A0A1R1DZ45"/>
<gene>
    <name evidence="2" type="ORF">BK138_34475</name>
</gene>
<dbReference type="SUPFAM" id="SSF52540">
    <property type="entry name" value="P-loop containing nucleoside triphosphate hydrolases"/>
    <property type="match status" value="1"/>
</dbReference>
<dbReference type="EMBL" id="MRTP01000025">
    <property type="protein sequence ID" value="OMF44762.1"/>
    <property type="molecule type" value="Genomic_DNA"/>
</dbReference>
<dbReference type="PANTHER" id="PTHR30121:SF6">
    <property type="entry name" value="SLR6007 PROTEIN"/>
    <property type="match status" value="1"/>
</dbReference>
<dbReference type="STRING" id="297318.BK138_34475"/>
<evidence type="ECO:0000256" key="1">
    <source>
        <dbReference type="SAM" id="MobiDB-lite"/>
    </source>
</evidence>
<dbReference type="PIRSF" id="PIRSF015040">
    <property type="entry name" value="ATPase_SAG2001_prd"/>
    <property type="match status" value="1"/>
</dbReference>
<reference evidence="2 3" key="1">
    <citation type="submission" date="2016-11" db="EMBL/GenBank/DDBJ databases">
        <title>Paenibacillus species isolates.</title>
        <authorList>
            <person name="Beno S.M."/>
        </authorList>
    </citation>
    <scope>NUCLEOTIDE SEQUENCE [LARGE SCALE GENOMIC DNA]</scope>
    <source>
        <strain evidence="2 3">FSL R5-0378</strain>
    </source>
</reference>
<evidence type="ECO:0000313" key="3">
    <source>
        <dbReference type="Proteomes" id="UP000187172"/>
    </source>
</evidence>
<dbReference type="InterPro" id="IPR051162">
    <property type="entry name" value="T4SS_component"/>
</dbReference>
<feature type="region of interest" description="Disordered" evidence="1">
    <location>
        <begin position="309"/>
        <end position="331"/>
    </location>
</feature>
<organism evidence="2 3">
    <name type="scientific">Paenibacillus rhizosphaerae</name>
    <dbReference type="NCBI Taxonomy" id="297318"/>
    <lineage>
        <taxon>Bacteria</taxon>
        <taxon>Bacillati</taxon>
        <taxon>Bacillota</taxon>
        <taxon>Bacilli</taxon>
        <taxon>Bacillales</taxon>
        <taxon>Paenibacillaceae</taxon>
        <taxon>Paenibacillus</taxon>
    </lineage>
</organism>
<name>A0A1R1DZ45_9BACL</name>
<evidence type="ECO:0000313" key="2">
    <source>
        <dbReference type="EMBL" id="OMF44762.1"/>
    </source>
</evidence>
<dbReference type="Proteomes" id="UP000187172">
    <property type="component" value="Unassembled WGS sequence"/>
</dbReference>